<feature type="signal peptide" evidence="1">
    <location>
        <begin position="1"/>
        <end position="21"/>
    </location>
</feature>
<dbReference type="OrthoDB" id="1489599at2"/>
<keyword evidence="2" id="KW-0121">Carboxypeptidase</keyword>
<keyword evidence="3" id="KW-1185">Reference proteome</keyword>
<gene>
    <name evidence="2" type="ORF">EV201_2933</name>
</gene>
<keyword evidence="2" id="KW-0378">Hydrolase</keyword>
<comment type="caution">
    <text evidence="2">The sequence shown here is derived from an EMBL/GenBank/DDBJ whole genome shotgun (WGS) entry which is preliminary data.</text>
</comment>
<dbReference type="EMBL" id="SHKN01000003">
    <property type="protein sequence ID" value="RZT92457.1"/>
    <property type="molecule type" value="Genomic_DNA"/>
</dbReference>
<dbReference type="RefSeq" id="WP_130308301.1">
    <property type="nucleotide sequence ID" value="NZ_SHKN01000003.1"/>
</dbReference>
<name>A0A4Q7V9S2_9BACT</name>
<keyword evidence="1" id="KW-0732">Signal</keyword>
<dbReference type="InterPro" id="IPR008969">
    <property type="entry name" value="CarboxyPept-like_regulatory"/>
</dbReference>
<evidence type="ECO:0000313" key="2">
    <source>
        <dbReference type="EMBL" id="RZT92457.1"/>
    </source>
</evidence>
<dbReference type="Proteomes" id="UP000293562">
    <property type="component" value="Unassembled WGS sequence"/>
</dbReference>
<reference evidence="2 3" key="1">
    <citation type="submission" date="2019-02" db="EMBL/GenBank/DDBJ databases">
        <title>Genomic Encyclopedia of Type Strains, Phase IV (KMG-IV): sequencing the most valuable type-strain genomes for metagenomic binning, comparative biology and taxonomic classification.</title>
        <authorList>
            <person name="Goeker M."/>
        </authorList>
    </citation>
    <scope>NUCLEOTIDE SEQUENCE [LARGE SCALE GENOMIC DNA]</scope>
    <source>
        <strain evidence="2 3">DSM 28825</strain>
    </source>
</reference>
<dbReference type="Pfam" id="PF13715">
    <property type="entry name" value="CarbopepD_reg_2"/>
    <property type="match status" value="1"/>
</dbReference>
<keyword evidence="2" id="KW-0645">Protease</keyword>
<proteinExistence type="predicted"/>
<dbReference type="GO" id="GO:0004180">
    <property type="term" value="F:carboxypeptidase activity"/>
    <property type="evidence" value="ECO:0007669"/>
    <property type="project" value="UniProtKB-KW"/>
</dbReference>
<feature type="chain" id="PRO_5020577213" evidence="1">
    <location>
        <begin position="22"/>
        <end position="462"/>
    </location>
</feature>
<dbReference type="SUPFAM" id="SSF49464">
    <property type="entry name" value="Carboxypeptidase regulatory domain-like"/>
    <property type="match status" value="1"/>
</dbReference>
<dbReference type="AlphaFoldDB" id="A0A4Q7V9S2"/>
<organism evidence="2 3">
    <name type="scientific">Ancylomarina subtilis</name>
    <dbReference type="NCBI Taxonomy" id="1639035"/>
    <lineage>
        <taxon>Bacteria</taxon>
        <taxon>Pseudomonadati</taxon>
        <taxon>Bacteroidota</taxon>
        <taxon>Bacteroidia</taxon>
        <taxon>Marinilabiliales</taxon>
        <taxon>Marinifilaceae</taxon>
        <taxon>Ancylomarina</taxon>
    </lineage>
</organism>
<accession>A0A4Q7V9S2</accession>
<evidence type="ECO:0000256" key="1">
    <source>
        <dbReference type="SAM" id="SignalP"/>
    </source>
</evidence>
<sequence>MTKTILSTALFLLILLTSTQAQVQISSSIIDKKSKAAIPYANISIAKTTKGTISNKDGQFQLSIENPQTDTRILISSLGYQSLSLNIDEITKAKTIELKAIAYDLSEVNVNASRLMSDPKKILKACMKAAPRFRPDKPYINKGFLRQSHLLNKKYVKLIEAALFTYATPEEPKLKVHILEKRNTYDNREIDAKELYFFKQWNDVRYKKALKQSKTYKPSNEELQKLIRDTDEERNSISKLRRLKTAYQPKIDDMWHDLNKIYKSSMHQIKLDTILDRDGEAIYKIKILPTAKQLKSSYSIRLGYLLISAKDFALHELKIGDVENPKMKSRYYHSYNHTLKYKKHKGKLYPYYYRSFGRDFAGYTSLMHHRDNELAKTPNLIKEFLFTEIIEEPNQITEMLPNKWNDKLYIPSEYHPEFWENYSILLETKNEAKLREDLESEIDMKQQFSKSADSIRINQVNN</sequence>
<evidence type="ECO:0000313" key="3">
    <source>
        <dbReference type="Proteomes" id="UP000293562"/>
    </source>
</evidence>
<protein>
    <submittedName>
        <fullName evidence="2">Carboxypeptidase-like protein</fullName>
    </submittedName>
</protein>